<dbReference type="GO" id="GO:0005886">
    <property type="term" value="C:plasma membrane"/>
    <property type="evidence" value="ECO:0007669"/>
    <property type="project" value="UniProtKB-SubCell"/>
</dbReference>
<dbReference type="AlphaFoldDB" id="A0A1I4DNA3"/>
<evidence type="ECO:0000256" key="2">
    <source>
        <dbReference type="ARBA" id="ARBA00008914"/>
    </source>
</evidence>
<evidence type="ECO:0000256" key="4">
    <source>
        <dbReference type="ARBA" id="ARBA00022692"/>
    </source>
</evidence>
<dbReference type="EMBL" id="FOSL01000018">
    <property type="protein sequence ID" value="SFK93817.1"/>
    <property type="molecule type" value="Genomic_DNA"/>
</dbReference>
<feature type="region of interest" description="Disordered" evidence="8">
    <location>
        <begin position="78"/>
        <end position="131"/>
    </location>
</feature>
<dbReference type="SUPFAM" id="SSF103088">
    <property type="entry name" value="OmpA-like"/>
    <property type="match status" value="1"/>
</dbReference>
<dbReference type="Pfam" id="PF13677">
    <property type="entry name" value="MotB_plug"/>
    <property type="match status" value="1"/>
</dbReference>
<comment type="subcellular location">
    <subcellularLocation>
        <location evidence="1">Cell membrane</location>
        <topology evidence="1">Single-pass membrane protein</topology>
    </subcellularLocation>
</comment>
<dbReference type="CDD" id="cd07185">
    <property type="entry name" value="OmpA_C-like"/>
    <property type="match status" value="1"/>
</dbReference>
<dbReference type="InterPro" id="IPR036737">
    <property type="entry name" value="OmpA-like_sf"/>
</dbReference>
<accession>A0A1I4DNA3</accession>
<dbReference type="InterPro" id="IPR006665">
    <property type="entry name" value="OmpA-like"/>
</dbReference>
<feature type="transmembrane region" description="Helical" evidence="9">
    <location>
        <begin position="34"/>
        <end position="53"/>
    </location>
</feature>
<evidence type="ECO:0000256" key="7">
    <source>
        <dbReference type="PROSITE-ProRule" id="PRU00473"/>
    </source>
</evidence>
<gene>
    <name evidence="11" type="ORF">SAMN04488498_11838</name>
</gene>
<reference evidence="11 12" key="1">
    <citation type="submission" date="2016-10" db="EMBL/GenBank/DDBJ databases">
        <authorList>
            <person name="Varghese N."/>
            <person name="Submissions S."/>
        </authorList>
    </citation>
    <scope>NUCLEOTIDE SEQUENCE [LARGE SCALE GENOMIC DNA]</scope>
    <source>
        <strain evidence="11 12">DSM 21822</strain>
    </source>
</reference>
<dbReference type="InterPro" id="IPR025713">
    <property type="entry name" value="MotB-like_N_dom"/>
</dbReference>
<keyword evidence="6 7" id="KW-0472">Membrane</keyword>
<dbReference type="Pfam" id="PF00691">
    <property type="entry name" value="OmpA"/>
    <property type="match status" value="1"/>
</dbReference>
<evidence type="ECO:0000256" key="5">
    <source>
        <dbReference type="ARBA" id="ARBA00022989"/>
    </source>
</evidence>
<keyword evidence="12" id="KW-1185">Reference proteome</keyword>
<dbReference type="Proteomes" id="UP000323300">
    <property type="component" value="Unassembled WGS sequence"/>
</dbReference>
<dbReference type="PANTHER" id="PTHR30329">
    <property type="entry name" value="STATOR ELEMENT OF FLAGELLAR MOTOR COMPLEX"/>
    <property type="match status" value="1"/>
</dbReference>
<dbReference type="PANTHER" id="PTHR30329:SF21">
    <property type="entry name" value="LIPOPROTEIN YIAD-RELATED"/>
    <property type="match status" value="1"/>
</dbReference>
<dbReference type="RefSeq" id="WP_244621848.1">
    <property type="nucleotide sequence ID" value="NZ_BSPE01000023.1"/>
</dbReference>
<feature type="domain" description="OmpA-like" evidence="10">
    <location>
        <begin position="310"/>
        <end position="428"/>
    </location>
</feature>
<keyword evidence="4 9" id="KW-0812">Transmembrane</keyword>
<feature type="region of interest" description="Disordered" evidence="8">
    <location>
        <begin position="155"/>
        <end position="278"/>
    </location>
</feature>
<dbReference type="PROSITE" id="PS51123">
    <property type="entry name" value="OMPA_2"/>
    <property type="match status" value="1"/>
</dbReference>
<evidence type="ECO:0000256" key="1">
    <source>
        <dbReference type="ARBA" id="ARBA00004162"/>
    </source>
</evidence>
<evidence type="ECO:0000259" key="10">
    <source>
        <dbReference type="PROSITE" id="PS51123"/>
    </source>
</evidence>
<evidence type="ECO:0000256" key="8">
    <source>
        <dbReference type="SAM" id="MobiDB-lite"/>
    </source>
</evidence>
<dbReference type="NCBIfam" id="NF004651">
    <property type="entry name" value="PRK05996.1"/>
    <property type="match status" value="1"/>
</dbReference>
<protein>
    <submittedName>
        <fullName evidence="11">Chemotaxis protein MotB</fullName>
    </submittedName>
</protein>
<evidence type="ECO:0000313" key="11">
    <source>
        <dbReference type="EMBL" id="SFK93817.1"/>
    </source>
</evidence>
<evidence type="ECO:0000313" key="12">
    <source>
        <dbReference type="Proteomes" id="UP000323300"/>
    </source>
</evidence>
<keyword evidence="3" id="KW-1003">Cell membrane</keyword>
<name>A0A1I4DNA3_9HYPH</name>
<evidence type="ECO:0000256" key="9">
    <source>
        <dbReference type="SAM" id="Phobius"/>
    </source>
</evidence>
<feature type="compositionally biased region" description="Polar residues" evidence="8">
    <location>
        <begin position="190"/>
        <end position="204"/>
    </location>
</feature>
<sequence length="428" mass="45524">MSVHAPGEERHEIVIVRRHLGDHDEDHHGGVWKIAFADFMTAMMCFFLVMWLINAANDQTKASIASYFNPVKLVDRSSGGKGLDDMSEGPNALGATADTPQETDGKSGTEGKANAGPADAPNATDLSETEMRSDEHLFADPYAVLAEIASDTGTLQNVSSKGDGGAQDAGPASGASGGESYRDPFAPDFWSQQVATPQNPTEDTVSVEEARAQDTIPAPEVKAGDAPQGKSPLEDLKAEVSAATPPEEDSVKPASEEKPADAEAADAKPAEPDAAAAKAAADIKQELAKAFEAGDKAYDGISVTPTEKGVIISVTDQLDFGMFEIGSAVPHRELVLAMEKIGKTLAGRPGKITISGHTDGRPFQNKNYDNWRLSTARAHSAYYMLVRGGLDEQRIREVAGYADRQLKVKEDPLAAPNRRIEIVLETAE</sequence>
<keyword evidence="5 9" id="KW-1133">Transmembrane helix</keyword>
<evidence type="ECO:0000256" key="3">
    <source>
        <dbReference type="ARBA" id="ARBA00022475"/>
    </source>
</evidence>
<dbReference type="Gene3D" id="3.30.1330.60">
    <property type="entry name" value="OmpA-like domain"/>
    <property type="match status" value="1"/>
</dbReference>
<dbReference type="InterPro" id="IPR050330">
    <property type="entry name" value="Bact_OuterMem_StrucFunc"/>
</dbReference>
<proteinExistence type="inferred from homology"/>
<organism evidence="11 12">
    <name type="scientific">Neomesorhizobium albiziae</name>
    <dbReference type="NCBI Taxonomy" id="335020"/>
    <lineage>
        <taxon>Bacteria</taxon>
        <taxon>Pseudomonadati</taxon>
        <taxon>Pseudomonadota</taxon>
        <taxon>Alphaproteobacteria</taxon>
        <taxon>Hyphomicrobiales</taxon>
        <taxon>Phyllobacteriaceae</taxon>
        <taxon>Neomesorhizobium</taxon>
    </lineage>
</organism>
<evidence type="ECO:0000256" key="6">
    <source>
        <dbReference type="ARBA" id="ARBA00023136"/>
    </source>
</evidence>
<comment type="similarity">
    <text evidence="2">Belongs to the MotB family.</text>
</comment>
<feature type="compositionally biased region" description="Basic and acidic residues" evidence="8">
    <location>
        <begin position="249"/>
        <end position="271"/>
    </location>
</feature>